<dbReference type="PANTHER" id="PTHR43031:SF1">
    <property type="entry name" value="PYRIDINE NUCLEOTIDE-DISULPHIDE OXIDOREDUCTASE"/>
    <property type="match status" value="1"/>
</dbReference>
<dbReference type="EMBL" id="JADWYR010000001">
    <property type="protein sequence ID" value="MBG9374649.1"/>
    <property type="molecule type" value="Genomic_DNA"/>
</dbReference>
<dbReference type="InterPro" id="IPR001763">
    <property type="entry name" value="Rhodanese-like_dom"/>
</dbReference>
<feature type="domain" description="Rhodanese" evidence="1">
    <location>
        <begin position="20"/>
        <end position="103"/>
    </location>
</feature>
<dbReference type="RefSeq" id="WP_196988748.1">
    <property type="nucleotide sequence ID" value="NZ_JADWYR010000001.1"/>
</dbReference>
<protein>
    <submittedName>
        <fullName evidence="2">Rhodanese-like domain-containing protein</fullName>
    </submittedName>
</protein>
<gene>
    <name evidence="2" type="ORF">I5907_00255</name>
</gene>
<dbReference type="Gene3D" id="3.40.250.10">
    <property type="entry name" value="Rhodanese-like domain"/>
    <property type="match status" value="1"/>
</dbReference>
<dbReference type="PANTHER" id="PTHR43031">
    <property type="entry name" value="FAD-DEPENDENT OXIDOREDUCTASE"/>
    <property type="match status" value="1"/>
</dbReference>
<dbReference type="PROSITE" id="PS50206">
    <property type="entry name" value="RHODANESE_3"/>
    <property type="match status" value="1"/>
</dbReference>
<organism evidence="2 3">
    <name type="scientific">Panacibacter microcysteis</name>
    <dbReference type="NCBI Taxonomy" id="2793269"/>
    <lineage>
        <taxon>Bacteria</taxon>
        <taxon>Pseudomonadati</taxon>
        <taxon>Bacteroidota</taxon>
        <taxon>Chitinophagia</taxon>
        <taxon>Chitinophagales</taxon>
        <taxon>Chitinophagaceae</taxon>
        <taxon>Panacibacter</taxon>
    </lineage>
</organism>
<dbReference type="SMART" id="SM00450">
    <property type="entry name" value="RHOD"/>
    <property type="match status" value="1"/>
</dbReference>
<dbReference type="SUPFAM" id="SSF52821">
    <property type="entry name" value="Rhodanese/Cell cycle control phosphatase"/>
    <property type="match status" value="1"/>
</dbReference>
<dbReference type="InterPro" id="IPR050229">
    <property type="entry name" value="GlpE_sulfurtransferase"/>
</dbReference>
<dbReference type="CDD" id="cd00158">
    <property type="entry name" value="RHOD"/>
    <property type="match status" value="1"/>
</dbReference>
<reference evidence="2" key="1">
    <citation type="submission" date="2020-11" db="EMBL/GenBank/DDBJ databases">
        <title>Bacterial whole genome sequence for Panacibacter sp. DH6.</title>
        <authorList>
            <person name="Le V."/>
            <person name="Ko S."/>
            <person name="Ahn C.-Y."/>
            <person name="Oh H.-M."/>
        </authorList>
    </citation>
    <scope>NUCLEOTIDE SEQUENCE</scope>
    <source>
        <strain evidence="2">DH6</strain>
    </source>
</reference>
<name>A0A931E584_9BACT</name>
<dbReference type="Pfam" id="PF00581">
    <property type="entry name" value="Rhodanese"/>
    <property type="match status" value="1"/>
</dbReference>
<dbReference type="AlphaFoldDB" id="A0A931E584"/>
<keyword evidence="3" id="KW-1185">Reference proteome</keyword>
<dbReference type="InterPro" id="IPR036873">
    <property type="entry name" value="Rhodanese-like_dom_sf"/>
</dbReference>
<sequence length="103" mass="11250">MIAFLKTLFGMQPVDYKQLYTDGAVIVDVRTPAEYKAGHVKGSINIPLDSIRSKSTDLKKRNRAVITCCQSGGRSSLAKRVLQSAGVECYNGGSWNALQKKLS</sequence>
<comment type="caution">
    <text evidence="2">The sequence shown here is derived from an EMBL/GenBank/DDBJ whole genome shotgun (WGS) entry which is preliminary data.</text>
</comment>
<evidence type="ECO:0000259" key="1">
    <source>
        <dbReference type="PROSITE" id="PS50206"/>
    </source>
</evidence>
<evidence type="ECO:0000313" key="2">
    <source>
        <dbReference type="EMBL" id="MBG9374649.1"/>
    </source>
</evidence>
<evidence type="ECO:0000313" key="3">
    <source>
        <dbReference type="Proteomes" id="UP000628448"/>
    </source>
</evidence>
<accession>A0A931E584</accession>
<proteinExistence type="predicted"/>
<dbReference type="Proteomes" id="UP000628448">
    <property type="component" value="Unassembled WGS sequence"/>
</dbReference>